<proteinExistence type="predicted"/>
<organism evidence="3 4">
    <name type="scientific">Bactrocera dorsalis</name>
    <name type="common">Oriental fruit fly</name>
    <name type="synonym">Dacus dorsalis</name>
    <dbReference type="NCBI Taxonomy" id="27457"/>
    <lineage>
        <taxon>Eukaryota</taxon>
        <taxon>Metazoa</taxon>
        <taxon>Ecdysozoa</taxon>
        <taxon>Arthropoda</taxon>
        <taxon>Hexapoda</taxon>
        <taxon>Insecta</taxon>
        <taxon>Pterygota</taxon>
        <taxon>Neoptera</taxon>
        <taxon>Endopterygota</taxon>
        <taxon>Diptera</taxon>
        <taxon>Brachycera</taxon>
        <taxon>Muscomorpha</taxon>
        <taxon>Tephritoidea</taxon>
        <taxon>Tephritidae</taxon>
        <taxon>Bactrocera</taxon>
        <taxon>Bactrocera</taxon>
    </lineage>
</organism>
<dbReference type="InterPro" id="IPR014716">
    <property type="entry name" value="Fibrinogen_a/b/g_C_1"/>
</dbReference>
<dbReference type="Gene3D" id="3.90.215.10">
    <property type="entry name" value="Gamma Fibrinogen, chain A, domain 1"/>
    <property type="match status" value="1"/>
</dbReference>
<keyword evidence="1" id="KW-0732">Signal</keyword>
<reference evidence="3" key="1">
    <citation type="submission" date="2025-05" db="UniProtKB">
        <authorList>
            <consortium name="RefSeq"/>
        </authorList>
    </citation>
    <scope>NUCLEOTIDE SEQUENCE [LARGE SCALE GENOMIC DNA]</scope>
</reference>
<dbReference type="Proteomes" id="UP001652620">
    <property type="component" value="Chromosome 1"/>
</dbReference>
<evidence type="ECO:0000313" key="4">
    <source>
        <dbReference type="RefSeq" id="XP_049302337.1"/>
    </source>
</evidence>
<dbReference type="InterPro" id="IPR036056">
    <property type="entry name" value="Fibrinogen-like_C"/>
</dbReference>
<dbReference type="CDD" id="cd00087">
    <property type="entry name" value="FReD"/>
    <property type="match status" value="1"/>
</dbReference>
<reference evidence="4" key="2">
    <citation type="submission" date="2025-08" db="UniProtKB">
        <authorList>
            <consortium name="RefSeq"/>
        </authorList>
    </citation>
    <scope>IDENTIFICATION</scope>
    <source>
        <tissue evidence="4">Adult</tissue>
    </source>
</reference>
<feature type="signal peptide" evidence="1">
    <location>
        <begin position="1"/>
        <end position="21"/>
    </location>
</feature>
<feature type="chain" id="PRO_5045271149" evidence="1">
    <location>
        <begin position="22"/>
        <end position="320"/>
    </location>
</feature>
<sequence>MEHRLIFLSILCGHLLYSGNCSAPIQSSANVAPFLTYLCDDDLLKTAVNKMEFLSLKLENYNLHIQSELMAMKEQLLREIKEIKKNQESVPPAAKKPASCTEAMRQENGKYAENGVYELYLPEFLHHPFNVYCLRDPDGGEPWAIIQRRQSNDTDFYRELVEYEHGFGNLNANFFLGLNKIHALTHSRAHELWFQLEDFENEKRVAKYDFFDIGNAQDRYELITLGQYSGTAGDSFSAQRGAKFTTKDYGHDKHYNCAVLSRGAWWYSYNSCYNSNLNGLYLGGEYPKTQKGRGVVWNAWRGNYYSLKYVHMAIRPKYYH</sequence>
<dbReference type="InterPro" id="IPR050373">
    <property type="entry name" value="Fibrinogen_C-term_domain"/>
</dbReference>
<name>A0ABM3IZD2_BACDO</name>
<gene>
    <name evidence="4" type="primary">LOC125775768</name>
</gene>
<dbReference type="SUPFAM" id="SSF56496">
    <property type="entry name" value="Fibrinogen C-terminal domain-like"/>
    <property type="match status" value="1"/>
</dbReference>
<dbReference type="PROSITE" id="PS51406">
    <property type="entry name" value="FIBRINOGEN_C_2"/>
    <property type="match status" value="1"/>
</dbReference>
<protein>
    <submittedName>
        <fullName evidence="4">Techylectin-5A-like</fullName>
    </submittedName>
</protein>
<dbReference type="PANTHER" id="PTHR19143">
    <property type="entry name" value="FIBRINOGEN/TENASCIN/ANGIOPOEITIN"/>
    <property type="match status" value="1"/>
</dbReference>
<dbReference type="SMART" id="SM00186">
    <property type="entry name" value="FBG"/>
    <property type="match status" value="1"/>
</dbReference>
<dbReference type="GeneID" id="125775768"/>
<keyword evidence="3" id="KW-1185">Reference proteome</keyword>
<dbReference type="Pfam" id="PF00147">
    <property type="entry name" value="Fibrinogen_C"/>
    <property type="match status" value="1"/>
</dbReference>
<evidence type="ECO:0000259" key="2">
    <source>
        <dbReference type="PROSITE" id="PS51406"/>
    </source>
</evidence>
<evidence type="ECO:0000313" key="3">
    <source>
        <dbReference type="Proteomes" id="UP001652620"/>
    </source>
</evidence>
<evidence type="ECO:0000256" key="1">
    <source>
        <dbReference type="SAM" id="SignalP"/>
    </source>
</evidence>
<feature type="domain" description="Fibrinogen C-terminal" evidence="2">
    <location>
        <begin position="91"/>
        <end position="318"/>
    </location>
</feature>
<dbReference type="PANTHER" id="PTHR19143:SF327">
    <property type="entry name" value="FI21813P1-RELATED"/>
    <property type="match status" value="1"/>
</dbReference>
<accession>A0ABM3IZD2</accession>
<dbReference type="InterPro" id="IPR002181">
    <property type="entry name" value="Fibrinogen_a/b/g_C_dom"/>
</dbReference>
<dbReference type="RefSeq" id="XP_049302337.1">
    <property type="nucleotide sequence ID" value="XM_049446380.1"/>
</dbReference>